<dbReference type="RefSeq" id="WP_198712473.1">
    <property type="nucleotide sequence ID" value="NZ_JAEILH010000033.1"/>
</dbReference>
<accession>A0A8I1E776</accession>
<dbReference type="Gene3D" id="3.40.50.720">
    <property type="entry name" value="NAD(P)-binding Rossmann-like Domain"/>
    <property type="match status" value="1"/>
</dbReference>
<name>A0A8I1E776_9PSED</name>
<dbReference type="InterPro" id="IPR016040">
    <property type="entry name" value="NAD(P)-bd_dom"/>
</dbReference>
<dbReference type="InterPro" id="IPR036291">
    <property type="entry name" value="NAD(P)-bd_dom_sf"/>
</dbReference>
<reference evidence="2" key="1">
    <citation type="submission" date="2020-12" db="EMBL/GenBank/DDBJ databases">
        <title>Comparative genomic insights into the epidemiology and virulence of plant pathogenic Pseudomonads from Turkey.</title>
        <authorList>
            <person name="Dillon M."/>
            <person name="Ruiz-Bedoya T."/>
            <person name="Bendalovic-Torma C."/>
            <person name="Guttman K.M."/>
            <person name="Kwak H."/>
            <person name="Middleton M.A."/>
            <person name="Wang P.W."/>
            <person name="Horuz S."/>
            <person name="Aysan Y."/>
            <person name="Guttman D.S."/>
        </authorList>
    </citation>
    <scope>NUCLEOTIDE SEQUENCE</scope>
    <source>
        <strain evidence="2">S5_IA_3a</strain>
    </source>
</reference>
<evidence type="ECO:0000313" key="2">
    <source>
        <dbReference type="EMBL" id="MBI6626242.1"/>
    </source>
</evidence>
<dbReference type="EMBL" id="JAEILH010000033">
    <property type="protein sequence ID" value="MBI6626242.1"/>
    <property type="molecule type" value="Genomic_DNA"/>
</dbReference>
<dbReference type="PANTHER" id="PTHR15020:SF11">
    <property type="entry name" value="OS06G0360300 PROTEIN"/>
    <property type="match status" value="1"/>
</dbReference>
<protein>
    <submittedName>
        <fullName evidence="2">SDR family oxidoreductase</fullName>
    </submittedName>
</protein>
<organism evidence="2 3">
    <name type="scientific">Pseudomonas rhodesiae</name>
    <dbReference type="NCBI Taxonomy" id="76760"/>
    <lineage>
        <taxon>Bacteria</taxon>
        <taxon>Pseudomonadati</taxon>
        <taxon>Pseudomonadota</taxon>
        <taxon>Gammaproteobacteria</taxon>
        <taxon>Pseudomonadales</taxon>
        <taxon>Pseudomonadaceae</taxon>
        <taxon>Pseudomonas</taxon>
    </lineage>
</organism>
<proteinExistence type="predicted"/>
<dbReference type="Proteomes" id="UP000645865">
    <property type="component" value="Unassembled WGS sequence"/>
</dbReference>
<sequence length="283" mass="30382">MCAYLVNSETAVITPPATVLVVGATGSIGRLVVAEALRQGYKVRALVRDLVKAKKLLPPQSELIECDVTLSAGLAEIVRGVDAIVFTLGAGSVRGESAMVVDYGGVRNVLAARGHLSPRVALMTAIGVTKRVDAQLGVLAGHDWKRRSERLVRVSGCPYTIVRPGWFDCNGADQHRLVLLQGDSRWASDATDGVVSRHQIAEDLVRSLSTVAAEGKTVELVAEQGASTQDFEALFAPTDADIPRELDAVHDRDNMPLADEPTWVRDELASLYQPGLLKHDDAN</sequence>
<dbReference type="AlphaFoldDB" id="A0A8I1E776"/>
<evidence type="ECO:0000313" key="3">
    <source>
        <dbReference type="Proteomes" id="UP000645865"/>
    </source>
</evidence>
<gene>
    <name evidence="2" type="ORF">YA0853_21590</name>
</gene>
<dbReference type="Pfam" id="PF13460">
    <property type="entry name" value="NAD_binding_10"/>
    <property type="match status" value="1"/>
</dbReference>
<comment type="caution">
    <text evidence="2">The sequence shown here is derived from an EMBL/GenBank/DDBJ whole genome shotgun (WGS) entry which is preliminary data.</text>
</comment>
<dbReference type="CDD" id="cd05243">
    <property type="entry name" value="SDR_a5"/>
    <property type="match status" value="1"/>
</dbReference>
<evidence type="ECO:0000259" key="1">
    <source>
        <dbReference type="Pfam" id="PF13460"/>
    </source>
</evidence>
<feature type="domain" description="NAD(P)-binding" evidence="1">
    <location>
        <begin position="23"/>
        <end position="209"/>
    </location>
</feature>
<dbReference type="PANTHER" id="PTHR15020">
    <property type="entry name" value="FLAVIN REDUCTASE-RELATED"/>
    <property type="match status" value="1"/>
</dbReference>
<dbReference type="SUPFAM" id="SSF51735">
    <property type="entry name" value="NAD(P)-binding Rossmann-fold domains"/>
    <property type="match status" value="1"/>
</dbReference>